<name>A0A835L830_SPOEX</name>
<dbReference type="PROSITE" id="PS51029">
    <property type="entry name" value="MADF"/>
    <property type="match status" value="1"/>
</dbReference>
<dbReference type="InterPro" id="IPR006578">
    <property type="entry name" value="MADF-dom"/>
</dbReference>
<proteinExistence type="predicted"/>
<evidence type="ECO:0000313" key="3">
    <source>
        <dbReference type="Proteomes" id="UP000648187"/>
    </source>
</evidence>
<dbReference type="Pfam" id="PF10545">
    <property type="entry name" value="MADF_DNA_bdg"/>
    <property type="match status" value="1"/>
</dbReference>
<dbReference type="EMBL" id="JACKWZ010000041">
    <property type="protein sequence ID" value="KAF9419662.1"/>
    <property type="molecule type" value="Genomic_DNA"/>
</dbReference>
<protein>
    <recommendedName>
        <fullName evidence="1">MADF domain-containing protein</fullName>
    </recommendedName>
</protein>
<accession>A0A835L830</accession>
<comment type="caution">
    <text evidence="2">The sequence shown here is derived from an EMBL/GenBank/DDBJ whole genome shotgun (WGS) entry which is preliminary data.</text>
</comment>
<reference evidence="2" key="1">
    <citation type="submission" date="2020-08" db="EMBL/GenBank/DDBJ databases">
        <title>Spodoptera exigua strain:BAW_Kor-Di-RS1 Genome sequencing and assembly.</title>
        <authorList>
            <person name="Kim J."/>
            <person name="Nam H.Y."/>
            <person name="Kwon M."/>
            <person name="Choi J.H."/>
            <person name="Cho S.R."/>
            <person name="Kim G.-H."/>
        </authorList>
    </citation>
    <scope>NUCLEOTIDE SEQUENCE</scope>
    <source>
        <strain evidence="2">BAW_Kor-Di-RS1</strain>
        <tissue evidence="2">Whole-body</tissue>
    </source>
</reference>
<dbReference type="Proteomes" id="UP000648187">
    <property type="component" value="Unassembled WGS sequence"/>
</dbReference>
<sequence length="62" mass="7346">MNIVIDTERLITEVRLRPPLWDLSCELYKDRDAKLNAWFEVCQEIIPNFVDLPDKDKELVGK</sequence>
<feature type="domain" description="MADF" evidence="1">
    <location>
        <begin position="9"/>
        <end position="62"/>
    </location>
</feature>
<gene>
    <name evidence="2" type="ORF">HW555_003940</name>
</gene>
<keyword evidence="3" id="KW-1185">Reference proteome</keyword>
<evidence type="ECO:0000259" key="1">
    <source>
        <dbReference type="PROSITE" id="PS51029"/>
    </source>
</evidence>
<organism evidence="2 3">
    <name type="scientific">Spodoptera exigua</name>
    <name type="common">Beet armyworm</name>
    <name type="synonym">Noctua fulgens</name>
    <dbReference type="NCBI Taxonomy" id="7107"/>
    <lineage>
        <taxon>Eukaryota</taxon>
        <taxon>Metazoa</taxon>
        <taxon>Ecdysozoa</taxon>
        <taxon>Arthropoda</taxon>
        <taxon>Hexapoda</taxon>
        <taxon>Insecta</taxon>
        <taxon>Pterygota</taxon>
        <taxon>Neoptera</taxon>
        <taxon>Endopterygota</taxon>
        <taxon>Lepidoptera</taxon>
        <taxon>Glossata</taxon>
        <taxon>Ditrysia</taxon>
        <taxon>Noctuoidea</taxon>
        <taxon>Noctuidae</taxon>
        <taxon>Amphipyrinae</taxon>
        <taxon>Spodoptera</taxon>
    </lineage>
</organism>
<dbReference type="AlphaFoldDB" id="A0A835L830"/>
<evidence type="ECO:0000313" key="2">
    <source>
        <dbReference type="EMBL" id="KAF9419662.1"/>
    </source>
</evidence>